<dbReference type="InterPro" id="IPR013102">
    <property type="entry name" value="PYNP_C"/>
</dbReference>
<comment type="catalytic activity">
    <reaction evidence="3 4">
        <text>thymidine + phosphate = 2-deoxy-alpha-D-ribose 1-phosphate + thymine</text>
        <dbReference type="Rhea" id="RHEA:16037"/>
        <dbReference type="ChEBI" id="CHEBI:17748"/>
        <dbReference type="ChEBI" id="CHEBI:17821"/>
        <dbReference type="ChEBI" id="CHEBI:43474"/>
        <dbReference type="ChEBI" id="CHEBI:57259"/>
        <dbReference type="EC" id="2.4.2.4"/>
    </reaction>
</comment>
<protein>
    <recommendedName>
        <fullName evidence="4">Putative thymidine phosphorylase</fullName>
        <ecNumber evidence="4">2.4.2.4</ecNumber>
    </recommendedName>
    <alternativeName>
        <fullName evidence="4">TdRPase</fullName>
    </alternativeName>
</protein>
<name>A0A3E1K8H0_9GAMM</name>
<dbReference type="InterPro" id="IPR036566">
    <property type="entry name" value="PYNP-like_C_sf"/>
</dbReference>
<dbReference type="EC" id="2.4.2.4" evidence="4"/>
<evidence type="ECO:0000256" key="2">
    <source>
        <dbReference type="ARBA" id="ARBA00022679"/>
    </source>
</evidence>
<dbReference type="PANTHER" id="PTHR10515">
    <property type="entry name" value="THYMIDINE PHOSPHORYLASE"/>
    <property type="match status" value="1"/>
</dbReference>
<dbReference type="AlphaFoldDB" id="A0A3E1K8H0"/>
<dbReference type="OrthoDB" id="341217at2"/>
<feature type="domain" description="Pyrimidine nucleoside phosphorylase C-terminal" evidence="5">
    <location>
        <begin position="435"/>
        <end position="502"/>
    </location>
</feature>
<comment type="similarity">
    <text evidence="4">Belongs to the thymidine/pyrimidine-nucleoside phosphorylase family. Type 2 subfamily.</text>
</comment>
<dbReference type="EMBL" id="QUZK01000036">
    <property type="protein sequence ID" value="RFF30331.1"/>
    <property type="molecule type" value="Genomic_DNA"/>
</dbReference>
<dbReference type="SUPFAM" id="SSF52418">
    <property type="entry name" value="Nucleoside phosphorylase/phosphoribosyltransferase catalytic domain"/>
    <property type="match status" value="1"/>
</dbReference>
<dbReference type="GO" id="GO:0006213">
    <property type="term" value="P:pyrimidine nucleoside metabolic process"/>
    <property type="evidence" value="ECO:0007669"/>
    <property type="project" value="InterPro"/>
</dbReference>
<dbReference type="InterPro" id="IPR017872">
    <property type="entry name" value="Pyrmidine_PPase_CS"/>
</dbReference>
<dbReference type="Gene3D" id="1.20.970.50">
    <property type="match status" value="1"/>
</dbReference>
<dbReference type="HAMAP" id="MF_00703">
    <property type="entry name" value="Thymid_phosp_2"/>
    <property type="match status" value="1"/>
</dbReference>
<dbReference type="SUPFAM" id="SSF54680">
    <property type="entry name" value="Pyrimidine nucleoside phosphorylase C-terminal domain"/>
    <property type="match status" value="1"/>
</dbReference>
<dbReference type="Pfam" id="PF07831">
    <property type="entry name" value="PYNP_C"/>
    <property type="match status" value="1"/>
</dbReference>
<dbReference type="GO" id="GO:0005829">
    <property type="term" value="C:cytosol"/>
    <property type="evidence" value="ECO:0007669"/>
    <property type="project" value="TreeGrafter"/>
</dbReference>
<dbReference type="NCBIfam" id="TIGR02645">
    <property type="entry name" value="ARCH_P_rylase"/>
    <property type="match status" value="1"/>
</dbReference>
<dbReference type="GO" id="GO:0004645">
    <property type="term" value="F:1,4-alpha-oligoglucan phosphorylase activity"/>
    <property type="evidence" value="ECO:0007669"/>
    <property type="project" value="InterPro"/>
</dbReference>
<proteinExistence type="inferred from homology"/>
<sequence length="507" mass="54251">MSVRAAAPNGNNLVARRLGLDTHDELVVITRRDCPVCRSEGFSAHARVRLKNGRRSIIATLYQVESELLGLQELGLSESAWKRLGIGDGDLVHISHPQPVASLSAVRGRIYGKRLDRAQMHATINDIAAGRYADVHLAMFLSSMAARDPDDDELTDMIAAMVAVGEKLEWPRDIIVDKHCVGGLPGNRTTPLVVPIVAEHGLWMPKTSSRAITSPAGTADTVETMTRVDLDIATLRKVVEQQGGCMAWGGAMRLSPVDDTLIRVERLMDIDAEGQMVASVLSKKVAAGSTHLVLDVPVGETAKVRSQADAERLVARFEQVGERFGMKVRVLVTDGTQPVGRGIGPALEARDVLSVLANADDQPTDLRERAVLLAGALLELAGVAETGEGGMLAEETLASGRARARFEAICRAQGDFRDPPVASETHAMPSAHTGVVTRFDNRRLAQVAKLAGAPGAPAAGVYMHARIGDRVERGQALYTIHAESRGELAYAREYAETNGIVAIGSSS</sequence>
<evidence type="ECO:0000256" key="4">
    <source>
        <dbReference type="HAMAP-Rule" id="MF_00703"/>
    </source>
</evidence>
<dbReference type="Pfam" id="PF02885">
    <property type="entry name" value="Glycos_trans_3N"/>
    <property type="match status" value="1"/>
</dbReference>
<dbReference type="InterPro" id="IPR017459">
    <property type="entry name" value="Glycosyl_Trfase_fam3_N_dom"/>
</dbReference>
<comment type="caution">
    <text evidence="6">The sequence shown here is derived from an EMBL/GenBank/DDBJ whole genome shotgun (WGS) entry which is preliminary data.</text>
</comment>
<organism evidence="6 7">
    <name type="scientific">Wenzhouxiangella sediminis</name>
    <dbReference type="NCBI Taxonomy" id="1792836"/>
    <lineage>
        <taxon>Bacteria</taxon>
        <taxon>Pseudomonadati</taxon>
        <taxon>Pseudomonadota</taxon>
        <taxon>Gammaproteobacteria</taxon>
        <taxon>Chromatiales</taxon>
        <taxon>Wenzhouxiangellaceae</taxon>
        <taxon>Wenzhouxiangella</taxon>
    </lineage>
</organism>
<dbReference type="InterPro" id="IPR000312">
    <property type="entry name" value="Glycosyl_Trfase_fam3"/>
</dbReference>
<dbReference type="Pfam" id="PF00591">
    <property type="entry name" value="Glycos_transf_3"/>
    <property type="match status" value="1"/>
</dbReference>
<dbReference type="GO" id="GO:0006206">
    <property type="term" value="P:pyrimidine nucleobase metabolic process"/>
    <property type="evidence" value="ECO:0007669"/>
    <property type="project" value="InterPro"/>
</dbReference>
<dbReference type="GO" id="GO:0009032">
    <property type="term" value="F:thymidine phosphorylase activity"/>
    <property type="evidence" value="ECO:0007669"/>
    <property type="project" value="UniProtKB-UniRule"/>
</dbReference>
<dbReference type="Gene3D" id="3.40.1030.10">
    <property type="entry name" value="Nucleoside phosphorylase/phosphoribosyltransferase catalytic domain"/>
    <property type="match status" value="1"/>
</dbReference>
<reference evidence="6 7" key="1">
    <citation type="submission" date="2018-08" db="EMBL/GenBank/DDBJ databases">
        <title>Wenzhouxiangella salilacus sp. nov., a novel bacterium isolated from a saline lake in Xinjiang Province, China.</title>
        <authorList>
            <person name="Han S."/>
        </authorList>
    </citation>
    <scope>NUCLEOTIDE SEQUENCE [LARGE SCALE GENOMIC DNA]</scope>
    <source>
        <strain evidence="6 7">XDB06</strain>
    </source>
</reference>
<dbReference type="SUPFAM" id="SSF47648">
    <property type="entry name" value="Nucleoside phosphorylase/phosphoribosyltransferase N-terminal domain"/>
    <property type="match status" value="1"/>
</dbReference>
<evidence type="ECO:0000259" key="5">
    <source>
        <dbReference type="SMART" id="SM00941"/>
    </source>
</evidence>
<keyword evidence="2 4" id="KW-0808">Transferase</keyword>
<dbReference type="InterPro" id="IPR000053">
    <property type="entry name" value="Thymidine/pyrmidine_PPase"/>
</dbReference>
<dbReference type="SMART" id="SM00941">
    <property type="entry name" value="PYNP_C"/>
    <property type="match status" value="1"/>
</dbReference>
<dbReference type="NCBIfam" id="NF003338">
    <property type="entry name" value="PRK04350.1"/>
    <property type="match status" value="1"/>
</dbReference>
<dbReference type="InterPro" id="IPR013466">
    <property type="entry name" value="Thymidine/AMP_Pase"/>
</dbReference>
<dbReference type="PANTHER" id="PTHR10515:SF0">
    <property type="entry name" value="THYMIDINE PHOSPHORYLASE"/>
    <property type="match status" value="1"/>
</dbReference>
<evidence type="ECO:0000313" key="6">
    <source>
        <dbReference type="EMBL" id="RFF30331.1"/>
    </source>
</evidence>
<evidence type="ECO:0000313" key="7">
    <source>
        <dbReference type="Proteomes" id="UP000260351"/>
    </source>
</evidence>
<dbReference type="Gene3D" id="2.40.40.20">
    <property type="match status" value="1"/>
</dbReference>
<dbReference type="Proteomes" id="UP000260351">
    <property type="component" value="Unassembled WGS sequence"/>
</dbReference>
<accession>A0A3E1K8H0</accession>
<dbReference type="RefSeq" id="WP_116650698.1">
    <property type="nucleotide sequence ID" value="NZ_QUZK01000036.1"/>
</dbReference>
<dbReference type="InterPro" id="IPR036320">
    <property type="entry name" value="Glycosyl_Trfase_fam3_N_dom_sf"/>
</dbReference>
<dbReference type="InterPro" id="IPR028579">
    <property type="entry name" value="Thym_Pase_Put"/>
</dbReference>
<dbReference type="Gene3D" id="3.90.1170.30">
    <property type="entry name" value="Pyrimidine nucleoside phosphorylase-like, C-terminal domain"/>
    <property type="match status" value="1"/>
</dbReference>
<dbReference type="InterPro" id="IPR035902">
    <property type="entry name" value="Nuc_phospho_transferase"/>
</dbReference>
<evidence type="ECO:0000256" key="1">
    <source>
        <dbReference type="ARBA" id="ARBA00022676"/>
    </source>
</evidence>
<keyword evidence="7" id="KW-1185">Reference proteome</keyword>
<dbReference type="PROSITE" id="PS00647">
    <property type="entry name" value="THYMID_PHOSPHORYLASE"/>
    <property type="match status" value="1"/>
</dbReference>
<gene>
    <name evidence="6" type="ORF">DZC52_08435</name>
</gene>
<evidence type="ECO:0000256" key="3">
    <source>
        <dbReference type="ARBA" id="ARBA00048550"/>
    </source>
</evidence>
<keyword evidence="1 4" id="KW-0328">Glycosyltransferase</keyword>